<dbReference type="KEGG" id="sng:SNE_A13340"/>
<dbReference type="GO" id="GO:0016020">
    <property type="term" value="C:membrane"/>
    <property type="evidence" value="ECO:0007669"/>
    <property type="project" value="InterPro"/>
</dbReference>
<evidence type="ECO:0000313" key="4">
    <source>
        <dbReference type="Proteomes" id="UP000000496"/>
    </source>
</evidence>
<dbReference type="RefSeq" id="WP_013943678.1">
    <property type="nucleotide sequence ID" value="NC_015713.1"/>
</dbReference>
<keyword evidence="4" id="KW-1185">Reference proteome</keyword>
<feature type="transmembrane region" description="Helical" evidence="1">
    <location>
        <begin position="20"/>
        <end position="38"/>
    </location>
</feature>
<evidence type="ECO:0000256" key="1">
    <source>
        <dbReference type="SAM" id="Phobius"/>
    </source>
</evidence>
<dbReference type="eggNOG" id="ENOG502ZTX1">
    <property type="taxonomic scope" value="Bacteria"/>
</dbReference>
<dbReference type="EMBL" id="FR872582">
    <property type="protein sequence ID" value="CCB89211.1"/>
    <property type="molecule type" value="Genomic_DNA"/>
</dbReference>
<dbReference type="Proteomes" id="UP000000496">
    <property type="component" value="Chromosome gsn.131"/>
</dbReference>
<feature type="transmembrane region" description="Helical" evidence="1">
    <location>
        <begin position="65"/>
        <end position="87"/>
    </location>
</feature>
<evidence type="ECO:0000259" key="2">
    <source>
        <dbReference type="Pfam" id="PF03412"/>
    </source>
</evidence>
<dbReference type="GO" id="GO:0006508">
    <property type="term" value="P:proteolysis"/>
    <property type="evidence" value="ECO:0007669"/>
    <property type="project" value="InterPro"/>
</dbReference>
<feature type="domain" description="Peptidase C39" evidence="2">
    <location>
        <begin position="277"/>
        <end position="398"/>
    </location>
</feature>
<protein>
    <recommendedName>
        <fullName evidence="2">Peptidase C39 domain-containing protein</fullName>
    </recommendedName>
</protein>
<sequence length="409" mass="46328">MSVTSNFVKNYFSKETVQNFTFTCGVGLVAIPLFSISLKEAALIGVTTGTLTSVKQALQDKNGNATYQTLTTVFVFALTFFTATTFMPTLSRFFSVKLTTESILKVLLLNLLGHLSSQQHLSRNSPVTPSKQTKVTVKETPHLTPLLDDNEKLRRLIFQYYNIPYTKFKRAYPPVGWGDTMRLDNNPKLEKELDNALQAYAKQHHIELPAQTTQSLFHRDPHSSRIATIFPELQGISKQGVHGYANSFQDEEILQVYSVIRQENFKDIPVRYTANNKPIIMQQATRGCTAAAAAMLIYEQTKQFDEHEVLFRNLGNDTDFEHDFKKANVPFITTECFSIEALQSQIKKNGSAIASVDSCGAHVILVDEITEKCVRIRDPYHGWEIDIKRSAFEACWSKGNRIFQVNRNH</sequence>
<organism evidence="3 4">
    <name type="scientific">Simkania negevensis (strain ATCC VR-1471 / DSM 27360 / Z)</name>
    <dbReference type="NCBI Taxonomy" id="331113"/>
    <lineage>
        <taxon>Bacteria</taxon>
        <taxon>Pseudomonadati</taxon>
        <taxon>Chlamydiota</taxon>
        <taxon>Chlamydiia</taxon>
        <taxon>Parachlamydiales</taxon>
        <taxon>Simkaniaceae</taxon>
        <taxon>Simkania</taxon>
    </lineage>
</organism>
<dbReference type="OrthoDB" id="9256249at2"/>
<dbReference type="AlphaFoldDB" id="F8L8R8"/>
<name>F8L8R8_SIMNZ</name>
<dbReference type="Pfam" id="PF03412">
    <property type="entry name" value="Peptidase_C39"/>
    <property type="match status" value="1"/>
</dbReference>
<keyword evidence="1" id="KW-0472">Membrane</keyword>
<dbReference type="GO" id="GO:0005524">
    <property type="term" value="F:ATP binding"/>
    <property type="evidence" value="ECO:0007669"/>
    <property type="project" value="InterPro"/>
</dbReference>
<proteinExistence type="predicted"/>
<dbReference type="HOGENOM" id="CLU_672491_0_0_0"/>
<keyword evidence="1" id="KW-1133">Transmembrane helix</keyword>
<dbReference type="STRING" id="331113.SNE_A13340"/>
<keyword evidence="1" id="KW-0812">Transmembrane</keyword>
<dbReference type="InterPro" id="IPR005074">
    <property type="entry name" value="Peptidase_C39"/>
</dbReference>
<reference evidence="3 4" key="2">
    <citation type="journal article" date="2011" name="Mol. Biol. Evol.">
        <title>Unity in variety--the pan-genome of the Chlamydiae.</title>
        <authorList>
            <person name="Collingro A."/>
            <person name="Tischler P."/>
            <person name="Weinmaier T."/>
            <person name="Penz T."/>
            <person name="Heinz E."/>
            <person name="Brunham R.C."/>
            <person name="Read T.D."/>
            <person name="Bavoil P.M."/>
            <person name="Sachse K."/>
            <person name="Kahane S."/>
            <person name="Friedman M.G."/>
            <person name="Rattei T."/>
            <person name="Myers G.S."/>
            <person name="Horn M."/>
        </authorList>
    </citation>
    <scope>NUCLEOTIDE SEQUENCE [LARGE SCALE GENOMIC DNA]</scope>
    <source>
        <strain evidence="4">ATCC VR-1471 / Z</strain>
    </source>
</reference>
<reference key="1">
    <citation type="journal article" date="2011" name="Mol. Biol. Evol.">
        <title>Unity in variety -- the pan-genome of the Chlamydiae.</title>
        <authorList>
            <person name="Collingro A."/>
            <person name="Tischler P."/>
            <person name="Weinmaier T."/>
            <person name="Penz T."/>
            <person name="Heinz E."/>
            <person name="Brunham R.C."/>
            <person name="Read T.D."/>
            <person name="Bavoil P.M."/>
            <person name="Sachse K."/>
            <person name="Kahane S."/>
            <person name="Friedman M.G."/>
            <person name="Rattei T."/>
            <person name="Myers G.S.A."/>
            <person name="Horn M."/>
        </authorList>
    </citation>
    <scope>NUCLEOTIDE SEQUENCE</scope>
    <source>
        <strain>Z</strain>
    </source>
</reference>
<dbReference type="GO" id="GO:0008233">
    <property type="term" value="F:peptidase activity"/>
    <property type="evidence" value="ECO:0007669"/>
    <property type="project" value="InterPro"/>
</dbReference>
<accession>F8L8R8</accession>
<gene>
    <name evidence="3" type="ordered locus">SNE_A13340</name>
</gene>
<evidence type="ECO:0000313" key="3">
    <source>
        <dbReference type="EMBL" id="CCB89211.1"/>
    </source>
</evidence>